<evidence type="ECO:0000313" key="6">
    <source>
        <dbReference type="EMBL" id="MBY6141031.1"/>
    </source>
</evidence>
<comment type="caution">
    <text evidence="6">The sequence shown here is derived from an EMBL/GenBank/DDBJ whole genome shotgun (WGS) entry which is preliminary data.</text>
</comment>
<dbReference type="Pfam" id="PF00532">
    <property type="entry name" value="Peripla_BP_1"/>
    <property type="match status" value="1"/>
</dbReference>
<dbReference type="CDD" id="cd06306">
    <property type="entry name" value="PBP1_TorT-like"/>
    <property type="match status" value="1"/>
</dbReference>
<gene>
    <name evidence="6" type="primary">torT</name>
    <name evidence="6" type="ORF">KUV26_16450</name>
</gene>
<accession>A0ABS7NIK6</accession>
<comment type="similarity">
    <text evidence="2">Belongs to the bacterial solute-binding protein 2 family.</text>
</comment>
<dbReference type="EMBL" id="JAHVJA010000008">
    <property type="protein sequence ID" value="MBY6141031.1"/>
    <property type="molecule type" value="Genomic_DNA"/>
</dbReference>
<dbReference type="RefSeq" id="WP_222509132.1">
    <property type="nucleotide sequence ID" value="NZ_JAHVJA010000008.1"/>
</dbReference>
<feature type="chain" id="PRO_5045718818" evidence="4">
    <location>
        <begin position="19"/>
        <end position="350"/>
    </location>
</feature>
<dbReference type="InterPro" id="IPR001761">
    <property type="entry name" value="Peripla_BP/Lac1_sug-bd_dom"/>
</dbReference>
<evidence type="ECO:0000259" key="5">
    <source>
        <dbReference type="Pfam" id="PF00532"/>
    </source>
</evidence>
<keyword evidence="3 4" id="KW-0732">Signal</keyword>
<feature type="domain" description="Periplasmic binding protein/LacI sugar binding" evidence="5">
    <location>
        <begin position="51"/>
        <end position="307"/>
    </location>
</feature>
<dbReference type="PANTHER" id="PTHR46847:SF1">
    <property type="entry name" value="D-ALLOSE-BINDING PERIPLASMIC PROTEIN-RELATED"/>
    <property type="match status" value="1"/>
</dbReference>
<organism evidence="6 7">
    <name type="scientific">Leisingera daeponensis</name>
    <dbReference type="NCBI Taxonomy" id="405746"/>
    <lineage>
        <taxon>Bacteria</taxon>
        <taxon>Pseudomonadati</taxon>
        <taxon>Pseudomonadota</taxon>
        <taxon>Alphaproteobacteria</taxon>
        <taxon>Rhodobacterales</taxon>
        <taxon>Roseobacteraceae</taxon>
        <taxon>Leisingera</taxon>
    </lineage>
</organism>
<keyword evidence="7" id="KW-1185">Reference proteome</keyword>
<dbReference type="Proteomes" id="UP000766629">
    <property type="component" value="Unassembled WGS sequence"/>
</dbReference>
<evidence type="ECO:0000313" key="7">
    <source>
        <dbReference type="Proteomes" id="UP000766629"/>
    </source>
</evidence>
<dbReference type="Gene3D" id="3.40.50.2300">
    <property type="match status" value="2"/>
</dbReference>
<reference evidence="6 7" key="1">
    <citation type="submission" date="2021-06" db="EMBL/GenBank/DDBJ databases">
        <title>50 bacteria genomes isolated from Dapeng, Shenzhen, China.</title>
        <authorList>
            <person name="Zheng W."/>
            <person name="Yu S."/>
            <person name="Huang Y."/>
        </authorList>
    </citation>
    <scope>NUCLEOTIDE SEQUENCE [LARGE SCALE GENOMIC DNA]</scope>
    <source>
        <strain evidence="6 7">DP1N14-2</strain>
    </source>
</reference>
<evidence type="ECO:0000256" key="1">
    <source>
        <dbReference type="ARBA" id="ARBA00004196"/>
    </source>
</evidence>
<proteinExistence type="inferred from homology"/>
<dbReference type="InterPro" id="IPR028082">
    <property type="entry name" value="Peripla_BP_I"/>
</dbReference>
<dbReference type="SUPFAM" id="SSF53822">
    <property type="entry name" value="Periplasmic binding protein-like I"/>
    <property type="match status" value="1"/>
</dbReference>
<evidence type="ECO:0000256" key="4">
    <source>
        <dbReference type="SAM" id="SignalP"/>
    </source>
</evidence>
<sequence>MRAFCLLLFTLLSLPAAADSWRVQVPRTAFDYGSGLETIDYAPLEQASQAWRLCIAYPHLKDAYWLSVNYGMVAEAARLGVSFKLVEAGGYPNLQRQIEQTEECVADGADALILGTVSFSGLTSTVKRISASVPVIAAVNDIANAGITAKAGVSWIEMGAEAGRIIAARHPKGSAPVKVAWFPGPENAGWVTFVEKGFRAALADSSAVVAVTKYGDTGREIQVRLVEEALDEIPDLDYIAGSAPAAEAAVSVLRARGMQGQVQVVSDYMTHAVYRGVLRDRIIAAPSDFPVLQGRLAVEMAVRAIEGSLQVKHAGPAIRVFSRASAGEDLLEQTLAPASFVPVFDFRPQR</sequence>
<name>A0ABS7NIK6_9RHOB</name>
<evidence type="ECO:0000256" key="2">
    <source>
        <dbReference type="ARBA" id="ARBA00007639"/>
    </source>
</evidence>
<evidence type="ECO:0000256" key="3">
    <source>
        <dbReference type="ARBA" id="ARBA00022729"/>
    </source>
</evidence>
<protein>
    <submittedName>
        <fullName evidence="6">TMAO reductase system periplasmic protein TorT</fullName>
    </submittedName>
</protein>
<dbReference type="NCBIfam" id="NF008185">
    <property type="entry name" value="PRK10936.1"/>
    <property type="match status" value="1"/>
</dbReference>
<dbReference type="PANTHER" id="PTHR46847">
    <property type="entry name" value="D-ALLOSE-BINDING PERIPLASMIC PROTEIN-RELATED"/>
    <property type="match status" value="1"/>
</dbReference>
<feature type="signal peptide" evidence="4">
    <location>
        <begin position="1"/>
        <end position="18"/>
    </location>
</feature>
<dbReference type="InterPro" id="IPR014301">
    <property type="entry name" value="TMAO_TorT"/>
</dbReference>
<dbReference type="NCBIfam" id="TIGR02955">
    <property type="entry name" value="TMAO_TorT"/>
    <property type="match status" value="1"/>
</dbReference>
<comment type="subcellular location">
    <subcellularLocation>
        <location evidence="1">Cell envelope</location>
    </subcellularLocation>
</comment>